<gene>
    <name evidence="3" type="ORF">ACJ72_03093</name>
</gene>
<feature type="compositionally biased region" description="Low complexity" evidence="1">
    <location>
        <begin position="336"/>
        <end position="349"/>
    </location>
</feature>
<evidence type="ECO:0000313" key="4">
    <source>
        <dbReference type="Proteomes" id="UP000091918"/>
    </source>
</evidence>
<reference evidence="3 4" key="1">
    <citation type="submission" date="2015-07" db="EMBL/GenBank/DDBJ databases">
        <title>Emmonsia species relationships and genome sequence.</title>
        <authorList>
            <person name="Cuomo C.A."/>
            <person name="Schwartz I.S."/>
            <person name="Kenyon C."/>
            <person name="de Hoog G.S."/>
            <person name="Govender N.P."/>
            <person name="Botha A."/>
            <person name="Moreno L."/>
            <person name="de Vries M."/>
            <person name="Munoz J.F."/>
            <person name="Stielow J.B."/>
        </authorList>
    </citation>
    <scope>NUCLEOTIDE SEQUENCE [LARGE SCALE GENOMIC DNA]</scope>
    <source>
        <strain evidence="3 4">CBS 136260</strain>
    </source>
</reference>
<sequence length="410" mass="45570">MRHSLNQLSTWIACGIAVVYIFEQDACSAFHSALSQRQRWQRDTFILDTGVQSQRLDRRGDEYDHRPFTAHIRRFALPEYIANREENAEPHGGLGKIVRPGIPSGHGIRRVLGDLETCAEDLFPFLANSTPDTEQLVTISGSKLRSCREAIFSLMRWFESQRKEILAPTEKNPYLPNSASQEESSRTSIKTRASIATAEPQICEVNICRPFELPNACSEATKMKMTKEKRKRCNMCKPRNEALIRKYCTKQRQREKNILYLIVGILATICGAAIILTFIRKAKGKTRGELRIGPAFSSEKGCVLPGLMSTIQKSRAVAKMSDVERNPGEVIGGGRSNNNKTTSSSGGTTIYSQSAPSRGGDLERSLSSHDCQIQNHEAQVSPLPHSDSLKLRGCAGRTSLTTPTAWDGKD</sequence>
<organism evidence="3 4">
    <name type="scientific">Emergomyces africanus</name>
    <dbReference type="NCBI Taxonomy" id="1955775"/>
    <lineage>
        <taxon>Eukaryota</taxon>
        <taxon>Fungi</taxon>
        <taxon>Dikarya</taxon>
        <taxon>Ascomycota</taxon>
        <taxon>Pezizomycotina</taxon>
        <taxon>Eurotiomycetes</taxon>
        <taxon>Eurotiomycetidae</taxon>
        <taxon>Onygenales</taxon>
        <taxon>Ajellomycetaceae</taxon>
        <taxon>Emergomyces</taxon>
    </lineage>
</organism>
<feature type="region of interest" description="Disordered" evidence="1">
    <location>
        <begin position="321"/>
        <end position="410"/>
    </location>
</feature>
<accession>A0A1B7P0K3</accession>
<dbReference type="Proteomes" id="UP000091918">
    <property type="component" value="Unassembled WGS sequence"/>
</dbReference>
<evidence type="ECO:0000256" key="2">
    <source>
        <dbReference type="SAM" id="Phobius"/>
    </source>
</evidence>
<name>A0A1B7P0K3_9EURO</name>
<dbReference type="STRING" id="1658172.A0A1B7P0K3"/>
<dbReference type="EMBL" id="LGUA01000289">
    <property type="protein sequence ID" value="OAX82550.1"/>
    <property type="molecule type" value="Genomic_DNA"/>
</dbReference>
<dbReference type="OrthoDB" id="4179888at2759"/>
<evidence type="ECO:0000256" key="1">
    <source>
        <dbReference type="SAM" id="MobiDB-lite"/>
    </source>
</evidence>
<dbReference type="AlphaFoldDB" id="A0A1B7P0K3"/>
<keyword evidence="2" id="KW-0812">Transmembrane</keyword>
<feature type="compositionally biased region" description="Polar residues" evidence="1">
    <location>
        <begin position="368"/>
        <end position="378"/>
    </location>
</feature>
<protein>
    <submittedName>
        <fullName evidence="3">Uncharacterized protein</fullName>
    </submittedName>
</protein>
<feature type="transmembrane region" description="Helical" evidence="2">
    <location>
        <begin position="258"/>
        <end position="279"/>
    </location>
</feature>
<proteinExistence type="predicted"/>
<keyword evidence="4" id="KW-1185">Reference proteome</keyword>
<evidence type="ECO:0000313" key="3">
    <source>
        <dbReference type="EMBL" id="OAX82550.1"/>
    </source>
</evidence>
<comment type="caution">
    <text evidence="3">The sequence shown here is derived from an EMBL/GenBank/DDBJ whole genome shotgun (WGS) entry which is preliminary data.</text>
</comment>
<keyword evidence="2" id="KW-0472">Membrane</keyword>
<keyword evidence="2" id="KW-1133">Transmembrane helix</keyword>